<sequence>MSKMAKNGAVPVDMEQLASGAERIKELEEYAKVLFEKLISDSEMDQKTGEE</sequence>
<evidence type="ECO:0000313" key="1">
    <source>
        <dbReference type="EMBL" id="NNJ28501.1"/>
    </source>
</evidence>
<dbReference type="RefSeq" id="WP_170819849.1">
    <property type="nucleotide sequence ID" value="NZ_JAAOXG010000001.1"/>
</dbReference>
<accession>A0ABX1VQG0</accession>
<dbReference type="Proteomes" id="UP000539052">
    <property type="component" value="Unassembled WGS sequence"/>
</dbReference>
<gene>
    <name evidence="1" type="ORF">G9470_01625</name>
</gene>
<proteinExistence type="predicted"/>
<keyword evidence="2" id="KW-1185">Reference proteome</keyword>
<protein>
    <submittedName>
        <fullName evidence="1">Uncharacterized protein</fullName>
    </submittedName>
</protein>
<comment type="caution">
    <text evidence="1">The sequence shown here is derived from an EMBL/GenBank/DDBJ whole genome shotgun (WGS) entry which is preliminary data.</text>
</comment>
<dbReference type="EMBL" id="JAAOXG010000001">
    <property type="protein sequence ID" value="NNJ28501.1"/>
    <property type="molecule type" value="Genomic_DNA"/>
</dbReference>
<reference evidence="1 2" key="1">
    <citation type="submission" date="2020-03" db="EMBL/GenBank/DDBJ databases">
        <title>Genome Sequence of industrial isolate, B5A.</title>
        <authorList>
            <person name="Sharma S."/>
            <person name="Patil P.B."/>
            <person name="Korpole S."/>
        </authorList>
    </citation>
    <scope>NUCLEOTIDE SEQUENCE [LARGE SCALE GENOMIC DNA]</scope>
    <source>
        <strain evidence="1 2">PI-S10-B5A</strain>
    </source>
</reference>
<organism evidence="1 2">
    <name type="scientific">Lacrimispora defluvii</name>
    <dbReference type="NCBI Taxonomy" id="2719233"/>
    <lineage>
        <taxon>Bacteria</taxon>
        <taxon>Bacillati</taxon>
        <taxon>Bacillota</taxon>
        <taxon>Clostridia</taxon>
        <taxon>Lachnospirales</taxon>
        <taxon>Lachnospiraceae</taxon>
        <taxon>Lacrimispora</taxon>
    </lineage>
</organism>
<name>A0ABX1VQG0_9FIRM</name>
<evidence type="ECO:0000313" key="2">
    <source>
        <dbReference type="Proteomes" id="UP000539052"/>
    </source>
</evidence>